<evidence type="ECO:0000313" key="3">
    <source>
        <dbReference type="Proteomes" id="UP000193642"/>
    </source>
</evidence>
<accession>A0A1Y2CFT7</accession>
<sequence length="253" mass="28981">MQTTTTTNIATNTEPALTRHLEQLHQRLPLLRRHCDSLVDVMNQSTDVALLVKLNNELGAAEAKFNECATEIQRIESMTRCFPSNWRQVRYLRTPNATSDWDVFISYCWLNSAEAQTLAQKDNNQDATQDHVGKCDPRELNRILKKRGFSTWLDVDRMTGGDVLPHQLMHGISRSKFAIVCVSDEYVRSPNCQKEFKYLSKRRKIPHVIVVVGHNKHSQWDKSGLVLWMEIISAVRRHVSPRLNIASSELGST</sequence>
<dbReference type="Proteomes" id="UP000193642">
    <property type="component" value="Unassembled WGS sequence"/>
</dbReference>
<dbReference type="OrthoDB" id="2149685at2759"/>
<feature type="non-terminal residue" evidence="2">
    <location>
        <position position="253"/>
    </location>
</feature>
<gene>
    <name evidence="2" type="ORF">BCR33DRAFT_715922</name>
</gene>
<dbReference type="PROSITE" id="PS50104">
    <property type="entry name" value="TIR"/>
    <property type="match status" value="1"/>
</dbReference>
<reference evidence="2 3" key="1">
    <citation type="submission" date="2016-07" db="EMBL/GenBank/DDBJ databases">
        <title>Pervasive Adenine N6-methylation of Active Genes in Fungi.</title>
        <authorList>
            <consortium name="DOE Joint Genome Institute"/>
            <person name="Mondo S.J."/>
            <person name="Dannebaum R.O."/>
            <person name="Kuo R.C."/>
            <person name="Labutti K."/>
            <person name="Haridas S."/>
            <person name="Kuo A."/>
            <person name="Salamov A."/>
            <person name="Ahrendt S.R."/>
            <person name="Lipzen A."/>
            <person name="Sullivan W."/>
            <person name="Andreopoulos W.B."/>
            <person name="Clum A."/>
            <person name="Lindquist E."/>
            <person name="Daum C."/>
            <person name="Ramamoorthy G.K."/>
            <person name="Gryganskyi A."/>
            <person name="Culley D."/>
            <person name="Magnuson J.K."/>
            <person name="James T.Y."/>
            <person name="O'Malley M.A."/>
            <person name="Stajich J.E."/>
            <person name="Spatafora J.W."/>
            <person name="Visel A."/>
            <person name="Grigoriev I.V."/>
        </authorList>
    </citation>
    <scope>NUCLEOTIDE SEQUENCE [LARGE SCALE GENOMIC DNA]</scope>
    <source>
        <strain evidence="2 3">JEL800</strain>
    </source>
</reference>
<evidence type="ECO:0000259" key="1">
    <source>
        <dbReference type="PROSITE" id="PS50104"/>
    </source>
</evidence>
<dbReference type="InterPro" id="IPR035897">
    <property type="entry name" value="Toll_tir_struct_dom_sf"/>
</dbReference>
<dbReference type="GO" id="GO:0007165">
    <property type="term" value="P:signal transduction"/>
    <property type="evidence" value="ECO:0007669"/>
    <property type="project" value="InterPro"/>
</dbReference>
<dbReference type="PANTHER" id="PTHR47508">
    <property type="entry name" value="SAM DOMAIN-CONTAINING PROTEIN-RELATED"/>
    <property type="match status" value="1"/>
</dbReference>
<dbReference type="EMBL" id="MCGO01000018">
    <property type="protein sequence ID" value="ORY45892.1"/>
    <property type="molecule type" value="Genomic_DNA"/>
</dbReference>
<organism evidence="2 3">
    <name type="scientific">Rhizoclosmatium globosum</name>
    <dbReference type="NCBI Taxonomy" id="329046"/>
    <lineage>
        <taxon>Eukaryota</taxon>
        <taxon>Fungi</taxon>
        <taxon>Fungi incertae sedis</taxon>
        <taxon>Chytridiomycota</taxon>
        <taxon>Chytridiomycota incertae sedis</taxon>
        <taxon>Chytridiomycetes</taxon>
        <taxon>Chytridiales</taxon>
        <taxon>Chytriomycetaceae</taxon>
        <taxon>Rhizoclosmatium</taxon>
    </lineage>
</organism>
<name>A0A1Y2CFT7_9FUNG</name>
<keyword evidence="3" id="KW-1185">Reference proteome</keyword>
<comment type="caution">
    <text evidence="2">The sequence shown here is derived from an EMBL/GenBank/DDBJ whole genome shotgun (WGS) entry which is preliminary data.</text>
</comment>
<dbReference type="PANTHER" id="PTHR47508:SF1">
    <property type="entry name" value="NON-SPECIFIC SERINE_THREONINE PROTEIN KINASE"/>
    <property type="match status" value="1"/>
</dbReference>
<dbReference type="InterPro" id="IPR000157">
    <property type="entry name" value="TIR_dom"/>
</dbReference>
<dbReference type="Gene3D" id="3.40.50.10140">
    <property type="entry name" value="Toll/interleukin-1 receptor homology (TIR) domain"/>
    <property type="match status" value="1"/>
</dbReference>
<protein>
    <recommendedName>
        <fullName evidence="1">TIR domain-containing protein</fullName>
    </recommendedName>
</protein>
<feature type="domain" description="TIR" evidence="1">
    <location>
        <begin position="99"/>
        <end position="243"/>
    </location>
</feature>
<evidence type="ECO:0000313" key="2">
    <source>
        <dbReference type="EMBL" id="ORY45892.1"/>
    </source>
</evidence>
<proteinExistence type="predicted"/>
<dbReference type="Pfam" id="PF13676">
    <property type="entry name" value="TIR_2"/>
    <property type="match status" value="1"/>
</dbReference>
<dbReference type="AlphaFoldDB" id="A0A1Y2CFT7"/>
<dbReference type="SUPFAM" id="SSF52200">
    <property type="entry name" value="Toll/Interleukin receptor TIR domain"/>
    <property type="match status" value="1"/>
</dbReference>